<dbReference type="RefSeq" id="WP_249973858.1">
    <property type="nucleotide sequence ID" value="NZ_JAMFLZ010000008.1"/>
</dbReference>
<organism evidence="2 3">
    <name type="scientific">Jejuia spongiicola</name>
    <dbReference type="NCBI Taxonomy" id="2942207"/>
    <lineage>
        <taxon>Bacteria</taxon>
        <taxon>Pseudomonadati</taxon>
        <taxon>Bacteroidota</taxon>
        <taxon>Flavobacteriia</taxon>
        <taxon>Flavobacteriales</taxon>
        <taxon>Flavobacteriaceae</taxon>
        <taxon>Jejuia</taxon>
    </lineage>
</organism>
<evidence type="ECO:0000313" key="2">
    <source>
        <dbReference type="EMBL" id="MCL6296446.1"/>
    </source>
</evidence>
<proteinExistence type="predicted"/>
<dbReference type="Pfam" id="PF11751">
    <property type="entry name" value="PorP_SprF"/>
    <property type="match status" value="1"/>
</dbReference>
<keyword evidence="3" id="KW-1185">Reference proteome</keyword>
<sequence length="322" mass="36069">MKQTKKQYNKRNICSINWLVSCVILLGLFSTKIQAQQDSQYTQYMYNTQTVNPAYAGSRGTFGITSLYRNQWVGLDGAPETLNLSLNTPVGLTERVGLGLNFYKDKAGPADESSISADFSYTLNFDNDVKLAFGIKAGINLLNVDYSLLNIFDPSDALQQFNIENRLKPLFGLGLYLHNDRNWYVGLSVPNILETSHYDDTTVSNASERANIYAIAGYVFQLGKNTKFKPSVLGKYVSGAPVALDFSANFLFNEKFTLGAAYRLDAAVSALVGFQLSEGMMIGYAYDYSIQELTNYNSGSHEIFLRFELGKRTRRLITPRFF</sequence>
<dbReference type="NCBIfam" id="TIGR03519">
    <property type="entry name" value="T9SS_PorP_fam"/>
    <property type="match status" value="1"/>
</dbReference>
<reference evidence="2" key="1">
    <citation type="submission" date="2022-05" db="EMBL/GenBank/DDBJ databases">
        <authorList>
            <person name="Park J.-S."/>
        </authorList>
    </citation>
    <scope>NUCLEOTIDE SEQUENCE</scope>
    <source>
        <strain evidence="2">2012CJ34-3</strain>
    </source>
</reference>
<dbReference type="InterPro" id="IPR019861">
    <property type="entry name" value="PorP/SprF_Bacteroidetes"/>
</dbReference>
<evidence type="ECO:0000256" key="1">
    <source>
        <dbReference type="SAM" id="SignalP"/>
    </source>
</evidence>
<comment type="caution">
    <text evidence="2">The sequence shown here is derived from an EMBL/GenBank/DDBJ whole genome shotgun (WGS) entry which is preliminary data.</text>
</comment>
<accession>A0ABT0QHJ3</accession>
<dbReference type="EMBL" id="JAMFLZ010000008">
    <property type="protein sequence ID" value="MCL6296446.1"/>
    <property type="molecule type" value="Genomic_DNA"/>
</dbReference>
<feature type="chain" id="PRO_5046428866" evidence="1">
    <location>
        <begin position="36"/>
        <end position="322"/>
    </location>
</feature>
<gene>
    <name evidence="2" type="ORF">M3P09_15645</name>
</gene>
<dbReference type="Proteomes" id="UP001165381">
    <property type="component" value="Unassembled WGS sequence"/>
</dbReference>
<evidence type="ECO:0000313" key="3">
    <source>
        <dbReference type="Proteomes" id="UP001165381"/>
    </source>
</evidence>
<name>A0ABT0QHJ3_9FLAO</name>
<keyword evidence="1" id="KW-0732">Signal</keyword>
<dbReference type="PROSITE" id="PS51257">
    <property type="entry name" value="PROKAR_LIPOPROTEIN"/>
    <property type="match status" value="1"/>
</dbReference>
<protein>
    <submittedName>
        <fullName evidence="2">Type IX secretion system membrane protein PorP/SprF</fullName>
    </submittedName>
</protein>
<feature type="signal peptide" evidence="1">
    <location>
        <begin position="1"/>
        <end position="35"/>
    </location>
</feature>